<keyword evidence="16" id="KW-0282">Flagellum</keyword>
<keyword evidence="9 13" id="KW-0472">Membrane</keyword>
<evidence type="ECO:0000256" key="3">
    <source>
        <dbReference type="ARBA" id="ARBA00004651"/>
    </source>
</evidence>
<keyword evidence="6" id="KW-1003">Cell membrane</keyword>
<evidence type="ECO:0000256" key="11">
    <source>
        <dbReference type="ARBA" id="ARBA00025936"/>
    </source>
</evidence>
<keyword evidence="16" id="KW-0969">Cilium</keyword>
<evidence type="ECO:0000313" key="17">
    <source>
        <dbReference type="Proteomes" id="UP000481517"/>
    </source>
</evidence>
<evidence type="ECO:0000256" key="2">
    <source>
        <dbReference type="ARBA" id="ARBA00004117"/>
    </source>
</evidence>
<keyword evidence="10 12" id="KW-0975">Bacterial flagellum</keyword>
<comment type="function">
    <text evidence="1 12">The M ring may be actively involved in energy transduction.</text>
</comment>
<reference evidence="16 17" key="1">
    <citation type="submission" date="2020-02" db="EMBL/GenBank/DDBJ databases">
        <authorList>
            <person name="Rodrigo-Torres L."/>
            <person name="Arahal R. D."/>
            <person name="Lucena T."/>
        </authorList>
    </citation>
    <scope>NUCLEOTIDE SEQUENCE [LARGE SCALE GENOMIC DNA]</scope>
    <source>
        <strain evidence="16 17">CECT 9734</strain>
    </source>
</reference>
<dbReference type="InterPro" id="IPR006182">
    <property type="entry name" value="FliF_N_dom"/>
</dbReference>
<proteinExistence type="inferred from homology"/>
<evidence type="ECO:0000256" key="8">
    <source>
        <dbReference type="ARBA" id="ARBA00022989"/>
    </source>
</evidence>
<dbReference type="EMBL" id="CADCXY010000003">
    <property type="protein sequence ID" value="CAB0151055.1"/>
    <property type="molecule type" value="Genomic_DNA"/>
</dbReference>
<evidence type="ECO:0000256" key="9">
    <source>
        <dbReference type="ARBA" id="ARBA00023136"/>
    </source>
</evidence>
<organism evidence="16 17">
    <name type="scientific">Pseudidiomarina piscicola</name>
    <dbReference type="NCBI Taxonomy" id="2614830"/>
    <lineage>
        <taxon>Bacteria</taxon>
        <taxon>Pseudomonadati</taxon>
        <taxon>Pseudomonadota</taxon>
        <taxon>Gammaproteobacteria</taxon>
        <taxon>Alteromonadales</taxon>
        <taxon>Idiomarinaceae</taxon>
        <taxon>Pseudidiomarina</taxon>
    </lineage>
</organism>
<dbReference type="Pfam" id="PF01514">
    <property type="entry name" value="YscJ_FliF"/>
    <property type="match status" value="1"/>
</dbReference>
<protein>
    <recommendedName>
        <fullName evidence="5 12">Flagellar M-ring protein</fullName>
    </recommendedName>
</protein>
<feature type="transmembrane region" description="Helical" evidence="13">
    <location>
        <begin position="40"/>
        <end position="61"/>
    </location>
</feature>
<name>A0A6S6WQ15_9GAMM</name>
<dbReference type="RefSeq" id="WP_173920458.1">
    <property type="nucleotide sequence ID" value="NZ_CADCXY010000003.1"/>
</dbReference>
<evidence type="ECO:0000256" key="1">
    <source>
        <dbReference type="ARBA" id="ARBA00003820"/>
    </source>
</evidence>
<comment type="similarity">
    <text evidence="4 12">Belongs to the FliF family.</text>
</comment>
<dbReference type="GO" id="GO:0003774">
    <property type="term" value="F:cytoskeletal motor activity"/>
    <property type="evidence" value="ECO:0007669"/>
    <property type="project" value="InterPro"/>
</dbReference>
<dbReference type="PRINTS" id="PR01009">
    <property type="entry name" value="FLGMRINGFLIF"/>
</dbReference>
<keyword evidence="16" id="KW-0966">Cell projection</keyword>
<evidence type="ECO:0000313" key="16">
    <source>
        <dbReference type="EMBL" id="CAB0151055.1"/>
    </source>
</evidence>
<dbReference type="Pfam" id="PF08345">
    <property type="entry name" value="YscJ_FliF_C"/>
    <property type="match status" value="1"/>
</dbReference>
<comment type="subunit">
    <text evidence="11">The basal body constitutes a major portion of the flagellar organelle and consists of four rings (L,P,S, and M) mounted on a central rod. The M ring is integral to the inner membrane of the cell and may be connected to the flagellar rod via the S ring. The S (supramembrane ring) lies just distal to the M ring. The L and P rings lie in the outer membrane and the periplasmic space, respectively.</text>
</comment>
<dbReference type="GO" id="GO:0005886">
    <property type="term" value="C:plasma membrane"/>
    <property type="evidence" value="ECO:0007669"/>
    <property type="project" value="UniProtKB-SubCell"/>
</dbReference>
<evidence type="ECO:0000256" key="7">
    <source>
        <dbReference type="ARBA" id="ARBA00022692"/>
    </source>
</evidence>
<dbReference type="InterPro" id="IPR045851">
    <property type="entry name" value="AMP-bd_C_sf"/>
</dbReference>
<evidence type="ECO:0000256" key="4">
    <source>
        <dbReference type="ARBA" id="ARBA00007971"/>
    </source>
</evidence>
<feature type="domain" description="Flagellar M-ring N-terminal" evidence="14">
    <location>
        <begin position="62"/>
        <end position="235"/>
    </location>
</feature>
<evidence type="ECO:0000256" key="12">
    <source>
        <dbReference type="PIRNR" id="PIRNR004862"/>
    </source>
</evidence>
<feature type="domain" description="Flagellar M-ring C-terminal" evidence="15">
    <location>
        <begin position="266"/>
        <end position="442"/>
    </location>
</feature>
<dbReference type="AlphaFoldDB" id="A0A6S6WQ15"/>
<feature type="transmembrane region" description="Helical" evidence="13">
    <location>
        <begin position="467"/>
        <end position="485"/>
    </location>
</feature>
<keyword evidence="8 13" id="KW-1133">Transmembrane helix</keyword>
<evidence type="ECO:0000259" key="14">
    <source>
        <dbReference type="Pfam" id="PF01514"/>
    </source>
</evidence>
<keyword evidence="7 13" id="KW-0812">Transmembrane</keyword>
<dbReference type="InterPro" id="IPR013556">
    <property type="entry name" value="Flag_M-ring_C"/>
</dbReference>
<dbReference type="PIRSF" id="PIRSF004862">
    <property type="entry name" value="FliF"/>
    <property type="match status" value="1"/>
</dbReference>
<dbReference type="InterPro" id="IPR000067">
    <property type="entry name" value="FlgMring_FliF"/>
</dbReference>
<dbReference type="GO" id="GO:0009431">
    <property type="term" value="C:bacterial-type flagellum basal body, MS ring"/>
    <property type="evidence" value="ECO:0007669"/>
    <property type="project" value="InterPro"/>
</dbReference>
<evidence type="ECO:0000256" key="13">
    <source>
        <dbReference type="SAM" id="Phobius"/>
    </source>
</evidence>
<dbReference type="NCBIfam" id="TIGR00206">
    <property type="entry name" value="fliF"/>
    <property type="match status" value="1"/>
</dbReference>
<gene>
    <name evidence="16" type="primary">fliF</name>
    <name evidence="16" type="ORF">PSI9734_01472</name>
</gene>
<dbReference type="Proteomes" id="UP000481517">
    <property type="component" value="Unassembled WGS sequence"/>
</dbReference>
<dbReference type="PANTHER" id="PTHR30046">
    <property type="entry name" value="FLAGELLAR M-RING PROTEIN"/>
    <property type="match status" value="1"/>
</dbReference>
<dbReference type="GO" id="GO:0071973">
    <property type="term" value="P:bacterial-type flagellum-dependent cell motility"/>
    <property type="evidence" value="ECO:0007669"/>
    <property type="project" value="InterPro"/>
</dbReference>
<keyword evidence="17" id="KW-1185">Reference proteome</keyword>
<comment type="subcellular location">
    <subcellularLocation>
        <location evidence="2 12">Bacterial flagellum basal body</location>
    </subcellularLocation>
    <subcellularLocation>
        <location evidence="3">Cell membrane</location>
        <topology evidence="3">Multi-pass membrane protein</topology>
    </subcellularLocation>
</comment>
<evidence type="ECO:0000256" key="5">
    <source>
        <dbReference type="ARBA" id="ARBA00017949"/>
    </source>
</evidence>
<sequence length="585" mass="63127">MAASQAPATNAGHATKQNSANATNQSGVISWLVSVKENGLVPLLLGGAAFIGLMIALALWASTPDYRVLYSNLSEADGGEIIAELDARQIPYQLSASGAISVPSDQVHRLRLQMAEQGLPNAGNVGFSLLDNQAFGISQFTEKVNFQRALEGELASSIEALGPVQKARIHLAMAKDSVFVRDRQPAKASVVATLHPGRTLTEGQVQSVVHMISSSVANLSPDNVTVVDQHGSLLSSQSDNESLNGSKLDYVKQVESTYEKRIKSILTPFLGPENVQAQVVADVDFAIREATAERYTPNQTSDTAAVRSIQRNLNVNGNGAAAEGIPGAVSNTPPGVAASPIVDPANNDADTEPTANLQMQQDQVVNYEVDRTVEHIQHQQGVLQRLSVAVVVNHRVTLDANGEPQLEPRSPEELDHINRLVRQAMGYSDARGDQLEIVNAPFVTETHEVVESPWYEQQHIIDLISQLLKYAVVGIVGLMFYWLILRPLLKRRRDAVPTQGRQEPSTSKGQLRAVVGDEDDNMPYGTSSAEATTVANSAANSTANLSPSHNNYDAALTKAKTAAQQHPRQVAQVLQNWIAEEHNDQ</sequence>
<evidence type="ECO:0000256" key="10">
    <source>
        <dbReference type="ARBA" id="ARBA00023143"/>
    </source>
</evidence>
<dbReference type="InterPro" id="IPR043427">
    <property type="entry name" value="YscJ/FliF"/>
</dbReference>
<evidence type="ECO:0000256" key="6">
    <source>
        <dbReference type="ARBA" id="ARBA00022475"/>
    </source>
</evidence>
<dbReference type="PANTHER" id="PTHR30046:SF0">
    <property type="entry name" value="FLAGELLAR M-RING PROTEIN"/>
    <property type="match status" value="1"/>
</dbReference>
<dbReference type="Gene3D" id="3.30.300.30">
    <property type="match status" value="1"/>
</dbReference>
<accession>A0A6S6WQ15</accession>
<evidence type="ECO:0000259" key="15">
    <source>
        <dbReference type="Pfam" id="PF08345"/>
    </source>
</evidence>